<keyword evidence="3" id="KW-0120">Carbon dioxide fixation</keyword>
<dbReference type="GO" id="GO:0110102">
    <property type="term" value="P:ribulose bisphosphate carboxylase complex assembly"/>
    <property type="evidence" value="ECO:0007669"/>
    <property type="project" value="InterPro"/>
</dbReference>
<dbReference type="GO" id="GO:0015979">
    <property type="term" value="P:photosynthesis"/>
    <property type="evidence" value="ECO:0007669"/>
    <property type="project" value="UniProtKB-KW"/>
</dbReference>
<dbReference type="OrthoDB" id="512484at2"/>
<evidence type="ECO:0000256" key="3">
    <source>
        <dbReference type="ARBA" id="ARBA00023300"/>
    </source>
</evidence>
<reference evidence="4 5" key="1">
    <citation type="submission" date="2018-03" db="EMBL/GenBank/DDBJ databases">
        <title>The ancient ancestry and fast evolution of plastids.</title>
        <authorList>
            <person name="Moore K.R."/>
            <person name="Magnabosco C."/>
            <person name="Momper L."/>
            <person name="Gold D.A."/>
            <person name="Bosak T."/>
            <person name="Fournier G.P."/>
        </authorList>
    </citation>
    <scope>NUCLEOTIDE SEQUENCE [LARGE SCALE GENOMIC DNA]</scope>
    <source>
        <strain evidence="4 5">CCALA 037</strain>
    </source>
</reference>
<keyword evidence="5" id="KW-1185">Reference proteome</keyword>
<comment type="caution">
    <text evidence="4">The sequence shown here is derived from an EMBL/GenBank/DDBJ whole genome shotgun (WGS) entry which is preliminary data.</text>
</comment>
<dbReference type="SUPFAM" id="SSF158615">
    <property type="entry name" value="RbcX-like"/>
    <property type="match status" value="1"/>
</dbReference>
<dbReference type="GO" id="GO:0015977">
    <property type="term" value="P:carbon fixation"/>
    <property type="evidence" value="ECO:0007669"/>
    <property type="project" value="UniProtKB-KW"/>
</dbReference>
<evidence type="ECO:0000313" key="4">
    <source>
        <dbReference type="EMBL" id="PSB55435.1"/>
    </source>
</evidence>
<dbReference type="GO" id="GO:0044183">
    <property type="term" value="F:protein folding chaperone"/>
    <property type="evidence" value="ECO:0007669"/>
    <property type="project" value="InterPro"/>
</dbReference>
<evidence type="ECO:0000256" key="1">
    <source>
        <dbReference type="ARBA" id="ARBA00022531"/>
    </source>
</evidence>
<dbReference type="Gene3D" id="1.10.1200.210">
    <property type="entry name" value="Chaperonin-like RbcX"/>
    <property type="match status" value="1"/>
</dbReference>
<accession>A0A2T1GDE4</accession>
<dbReference type="Pfam" id="PF02341">
    <property type="entry name" value="RbcX"/>
    <property type="match status" value="1"/>
</dbReference>
<dbReference type="EMBL" id="PVWO01000187">
    <property type="protein sequence ID" value="PSB55435.1"/>
    <property type="molecule type" value="Genomic_DNA"/>
</dbReference>
<dbReference type="PANTHER" id="PTHR33791:SF1">
    <property type="entry name" value="RUBISCO CHAPERONE RBCX"/>
    <property type="match status" value="1"/>
</dbReference>
<dbReference type="Proteomes" id="UP000238937">
    <property type="component" value="Unassembled WGS sequence"/>
</dbReference>
<keyword evidence="1" id="KW-0602">Photosynthesis</keyword>
<proteinExistence type="predicted"/>
<evidence type="ECO:0000313" key="5">
    <source>
        <dbReference type="Proteomes" id="UP000238937"/>
    </source>
</evidence>
<dbReference type="RefSeq" id="WP_106306274.1">
    <property type="nucleotide sequence ID" value="NZ_PVWO01000187.1"/>
</dbReference>
<dbReference type="AlphaFoldDB" id="A0A2T1GDE4"/>
<gene>
    <name evidence="4" type="ORF">C7B77_15060</name>
</gene>
<evidence type="ECO:0000256" key="2">
    <source>
        <dbReference type="ARBA" id="ARBA00023186"/>
    </source>
</evidence>
<dbReference type="PANTHER" id="PTHR33791">
    <property type="entry name" value="CHAPERONIN-LIKE RBCX PROTEIN 1, CHLOROPLASTIC"/>
    <property type="match status" value="1"/>
</dbReference>
<organism evidence="4 5">
    <name type="scientific">Chamaesiphon polymorphus CCALA 037</name>
    <dbReference type="NCBI Taxonomy" id="2107692"/>
    <lineage>
        <taxon>Bacteria</taxon>
        <taxon>Bacillati</taxon>
        <taxon>Cyanobacteriota</taxon>
        <taxon>Cyanophyceae</taxon>
        <taxon>Gomontiellales</taxon>
        <taxon>Chamaesiphonaceae</taxon>
        <taxon>Chamaesiphon</taxon>
    </lineage>
</organism>
<dbReference type="InterPro" id="IPR038052">
    <property type="entry name" value="Chaperonin_RbcX_sf"/>
</dbReference>
<keyword evidence="2" id="KW-0143">Chaperone</keyword>
<dbReference type="InterPro" id="IPR003435">
    <property type="entry name" value="Chaperonin_RcbX"/>
</dbReference>
<protein>
    <submittedName>
        <fullName evidence="4">RbcX chaperonin protein</fullName>
    </submittedName>
</protein>
<name>A0A2T1GDE4_9CYAN</name>
<sequence>MDRKQVAKATTKVISSYLTYQAMQSVLSELTEMNPPLALWLRGFSGQQILQDGEVYLQALLAQNQELAFRIMTVREHLVEDIMEDLPEMVLHDIKLKNSQHRKQQLERLSQLSITEPTSQIESASE</sequence>